<keyword evidence="3" id="KW-1185">Reference proteome</keyword>
<accession>A0A0H1BLS5</accession>
<evidence type="ECO:0000313" key="2">
    <source>
        <dbReference type="EMBL" id="KLJ12093.1"/>
    </source>
</evidence>
<dbReference type="AlphaFoldDB" id="A0A0H1BLS5"/>
<evidence type="ECO:0008006" key="4">
    <source>
        <dbReference type="Google" id="ProtNLM"/>
    </source>
</evidence>
<organism evidence="2 3">
    <name type="scientific">Blastomyces silverae</name>
    <dbReference type="NCBI Taxonomy" id="2060906"/>
    <lineage>
        <taxon>Eukaryota</taxon>
        <taxon>Fungi</taxon>
        <taxon>Dikarya</taxon>
        <taxon>Ascomycota</taxon>
        <taxon>Pezizomycotina</taxon>
        <taxon>Eurotiomycetes</taxon>
        <taxon>Eurotiomycetidae</taxon>
        <taxon>Onygenales</taxon>
        <taxon>Ajellomycetaceae</taxon>
        <taxon>Blastomyces</taxon>
    </lineage>
</organism>
<feature type="signal peptide" evidence="1">
    <location>
        <begin position="1"/>
        <end position="16"/>
    </location>
</feature>
<dbReference type="EMBL" id="LDEV01001171">
    <property type="protein sequence ID" value="KLJ12093.1"/>
    <property type="molecule type" value="Genomic_DNA"/>
</dbReference>
<evidence type="ECO:0000313" key="3">
    <source>
        <dbReference type="Proteomes" id="UP000053573"/>
    </source>
</evidence>
<feature type="chain" id="PRO_5005199706" description="Ubiquitin 3 binding protein But2 C-terminal domain-containing protein" evidence="1">
    <location>
        <begin position="17"/>
        <end position="92"/>
    </location>
</feature>
<protein>
    <recommendedName>
        <fullName evidence="4">Ubiquitin 3 binding protein But2 C-terminal domain-containing protein</fullName>
    </recommendedName>
</protein>
<proteinExistence type="predicted"/>
<gene>
    <name evidence="2" type="ORF">EMPG_12791</name>
</gene>
<reference evidence="3" key="1">
    <citation type="journal article" date="2015" name="PLoS Genet.">
        <title>The dynamic genome and transcriptome of the human fungal pathogen Blastomyces and close relative Emmonsia.</title>
        <authorList>
            <person name="Munoz J.F."/>
            <person name="Gauthier G.M."/>
            <person name="Desjardins C.A."/>
            <person name="Gallo J.E."/>
            <person name="Holder J."/>
            <person name="Sullivan T.D."/>
            <person name="Marty A.J."/>
            <person name="Carmen J.C."/>
            <person name="Chen Z."/>
            <person name="Ding L."/>
            <person name="Gujja S."/>
            <person name="Magrini V."/>
            <person name="Misas E."/>
            <person name="Mitreva M."/>
            <person name="Priest M."/>
            <person name="Saif S."/>
            <person name="Whiston E.A."/>
            <person name="Young S."/>
            <person name="Zeng Q."/>
            <person name="Goldman W.E."/>
            <person name="Mardis E.R."/>
            <person name="Taylor J.W."/>
            <person name="McEwen J.G."/>
            <person name="Clay O.K."/>
            <person name="Klein B.S."/>
            <person name="Cuomo C.A."/>
        </authorList>
    </citation>
    <scope>NUCLEOTIDE SEQUENCE [LARGE SCALE GENOMIC DNA]</scope>
    <source>
        <strain evidence="3">UAMH 139</strain>
    </source>
</reference>
<dbReference type="Proteomes" id="UP000053573">
    <property type="component" value="Unassembled WGS sequence"/>
</dbReference>
<sequence length="92" mass="10081">MKLATLLIAAATAVLAAPASSPAGDIAGRQTNGKIYPHRTFRYWVLSGELKEDPQDQLLVVKDGIAEHETTTIVTFDISPDLQGRRCRLQFD</sequence>
<keyword evidence="1" id="KW-0732">Signal</keyword>
<comment type="caution">
    <text evidence="2">The sequence shown here is derived from an EMBL/GenBank/DDBJ whole genome shotgun (WGS) entry which is preliminary data.</text>
</comment>
<name>A0A0H1BLS5_9EURO</name>
<dbReference type="OrthoDB" id="5356630at2759"/>
<feature type="non-terminal residue" evidence="2">
    <location>
        <position position="92"/>
    </location>
</feature>
<evidence type="ECO:0000256" key="1">
    <source>
        <dbReference type="SAM" id="SignalP"/>
    </source>
</evidence>